<keyword evidence="4" id="KW-0597">Phosphoprotein</keyword>
<feature type="repeat" description="Filamin" evidence="9">
    <location>
        <begin position="157"/>
        <end position="202"/>
    </location>
</feature>
<dbReference type="GO" id="GO:0051015">
    <property type="term" value="F:actin filament binding"/>
    <property type="evidence" value="ECO:0007669"/>
    <property type="project" value="InterPro"/>
</dbReference>
<keyword evidence="7" id="KW-0009">Actin-binding</keyword>
<dbReference type="FunFam" id="2.60.40.10:FF:000115">
    <property type="entry name" value="filamin-C isoform X1"/>
    <property type="match status" value="1"/>
</dbReference>
<protein>
    <submittedName>
        <fullName evidence="10">Filamin B</fullName>
    </submittedName>
</protein>
<feature type="repeat" description="Filamin" evidence="9">
    <location>
        <begin position="1397"/>
        <end position="1489"/>
    </location>
</feature>
<feature type="repeat" description="Filamin" evidence="9">
    <location>
        <begin position="1063"/>
        <end position="1155"/>
    </location>
</feature>
<feature type="repeat" description="Filamin" evidence="9">
    <location>
        <begin position="518"/>
        <end position="617"/>
    </location>
</feature>
<feature type="repeat" description="Filamin" evidence="9">
    <location>
        <begin position="1206"/>
        <end position="1298"/>
    </location>
</feature>
<dbReference type="FunFam" id="2.60.40.10:FF:000138">
    <property type="entry name" value="filamin-B isoform X1"/>
    <property type="match status" value="1"/>
</dbReference>
<dbReference type="InterPro" id="IPR014756">
    <property type="entry name" value="Ig_E-set"/>
</dbReference>
<evidence type="ECO:0000256" key="2">
    <source>
        <dbReference type="ARBA" id="ARBA00009238"/>
    </source>
</evidence>
<feature type="repeat" description="Filamin" evidence="9">
    <location>
        <begin position="423"/>
        <end position="517"/>
    </location>
</feature>
<organism evidence="10 11">
    <name type="scientific">Cyprinus carpio</name>
    <name type="common">Common carp</name>
    <dbReference type="NCBI Taxonomy" id="7962"/>
    <lineage>
        <taxon>Eukaryota</taxon>
        <taxon>Metazoa</taxon>
        <taxon>Chordata</taxon>
        <taxon>Craniata</taxon>
        <taxon>Vertebrata</taxon>
        <taxon>Euteleostomi</taxon>
        <taxon>Actinopterygii</taxon>
        <taxon>Neopterygii</taxon>
        <taxon>Teleostei</taxon>
        <taxon>Ostariophysi</taxon>
        <taxon>Cypriniformes</taxon>
        <taxon>Cyprinidae</taxon>
        <taxon>Cyprininae</taxon>
        <taxon>Cyprinus</taxon>
    </lineage>
</organism>
<evidence type="ECO:0000256" key="9">
    <source>
        <dbReference type="PROSITE-ProRule" id="PRU00087"/>
    </source>
</evidence>
<feature type="repeat" description="Filamin" evidence="9">
    <location>
        <begin position="618"/>
        <end position="710"/>
    </location>
</feature>
<dbReference type="InterPro" id="IPR013783">
    <property type="entry name" value="Ig-like_fold"/>
</dbReference>
<reference evidence="10" key="1">
    <citation type="submission" date="2025-08" db="UniProtKB">
        <authorList>
            <consortium name="Ensembl"/>
        </authorList>
    </citation>
    <scope>IDENTIFICATION</scope>
</reference>
<dbReference type="FunFam" id="2.60.40.10:FF:000042">
    <property type="entry name" value="Filamin-B isoform B"/>
    <property type="match status" value="1"/>
</dbReference>
<evidence type="ECO:0000256" key="6">
    <source>
        <dbReference type="ARBA" id="ARBA00022843"/>
    </source>
</evidence>
<dbReference type="GO" id="GO:0007399">
    <property type="term" value="P:nervous system development"/>
    <property type="evidence" value="ECO:0007669"/>
    <property type="project" value="UniProtKB-ARBA"/>
</dbReference>
<dbReference type="FunFam" id="2.60.40.10:FF:000001">
    <property type="entry name" value="Filamin-C isoform b"/>
    <property type="match status" value="1"/>
</dbReference>
<dbReference type="FunFam" id="2.60.40.10:FF:000122">
    <property type="entry name" value="filamin-C isoform X2"/>
    <property type="match status" value="1"/>
</dbReference>
<dbReference type="Pfam" id="PF00630">
    <property type="entry name" value="Filamin"/>
    <property type="match status" value="16"/>
</dbReference>
<dbReference type="FunFam" id="2.60.40.10:FF:000092">
    <property type="entry name" value="Filamin-B isoform B"/>
    <property type="match status" value="1"/>
</dbReference>
<dbReference type="SUPFAM" id="SSF81296">
    <property type="entry name" value="E set domains"/>
    <property type="match status" value="16"/>
</dbReference>
<evidence type="ECO:0000256" key="1">
    <source>
        <dbReference type="ARBA" id="ARBA00004245"/>
    </source>
</evidence>
<dbReference type="InterPro" id="IPR017868">
    <property type="entry name" value="Filamin/ABP280_repeat-like"/>
</dbReference>
<dbReference type="GO" id="GO:0030036">
    <property type="term" value="P:actin cytoskeleton organization"/>
    <property type="evidence" value="ECO:0007669"/>
    <property type="project" value="InterPro"/>
</dbReference>
<dbReference type="PANTHER" id="PTHR38537">
    <property type="entry name" value="JITTERBUG, ISOFORM N"/>
    <property type="match status" value="1"/>
</dbReference>
<name>A0A8C2DFV8_CYPCA</name>
<evidence type="ECO:0000256" key="3">
    <source>
        <dbReference type="ARBA" id="ARBA00022490"/>
    </source>
</evidence>
<feature type="repeat" description="Filamin" evidence="9">
    <location>
        <begin position="711"/>
        <end position="759"/>
    </location>
</feature>
<accession>A0A8C2DFV8</accession>
<feature type="repeat" description="Filamin" evidence="9">
    <location>
        <begin position="1300"/>
        <end position="1393"/>
    </location>
</feature>
<dbReference type="PANTHER" id="PTHR38537:SF7">
    <property type="entry name" value="FILAMIN-B"/>
    <property type="match status" value="1"/>
</dbReference>
<dbReference type="FunFam" id="2.60.40.10:FF:000140">
    <property type="entry name" value="FiLamiN (Actin binding protein) homolog"/>
    <property type="match status" value="1"/>
</dbReference>
<keyword evidence="3" id="KW-0963">Cytoplasm</keyword>
<dbReference type="FunFam" id="2.60.40.10:FF:000105">
    <property type="entry name" value="filamin-C isoform X1"/>
    <property type="match status" value="1"/>
</dbReference>
<keyword evidence="6" id="KW-0832">Ubl conjugation</keyword>
<evidence type="ECO:0000256" key="5">
    <source>
        <dbReference type="ARBA" id="ARBA00022737"/>
    </source>
</evidence>
<feature type="repeat" description="Filamin" evidence="9">
    <location>
        <begin position="221"/>
        <end position="329"/>
    </location>
</feature>
<feature type="repeat" description="Filamin" evidence="9">
    <location>
        <begin position="1505"/>
        <end position="1599"/>
    </location>
</feature>
<evidence type="ECO:0000313" key="10">
    <source>
        <dbReference type="Ensembl" id="ENSCCRP00020022736.1"/>
    </source>
</evidence>
<keyword evidence="8" id="KW-0206">Cytoskeleton</keyword>
<comment type="subcellular location">
    <subcellularLocation>
        <location evidence="1">Cytoplasm</location>
        <location evidence="1">Cytoskeleton</location>
    </subcellularLocation>
</comment>
<proteinExistence type="inferred from homology"/>
<dbReference type="SMART" id="SM00557">
    <property type="entry name" value="IG_FLMN"/>
    <property type="match status" value="16"/>
</dbReference>
<feature type="repeat" description="Filamin" evidence="9">
    <location>
        <begin position="924"/>
        <end position="973"/>
    </location>
</feature>
<dbReference type="FunFam" id="2.60.40.10:FF:000079">
    <property type="entry name" value="Filamin-B isoform C"/>
    <property type="match status" value="1"/>
</dbReference>
<evidence type="ECO:0000256" key="7">
    <source>
        <dbReference type="ARBA" id="ARBA00023203"/>
    </source>
</evidence>
<dbReference type="InterPro" id="IPR001298">
    <property type="entry name" value="Filamin/ABP280_rpt"/>
</dbReference>
<sequence>KPAEFTVEAKDAGNGPLRIIAQVCPASNNKCVYGVPVDVKVKSKGDNVYSCSYTPTSPIKHTLAVTWGGVSVPSSPFRVRPTETEGKTIITNTKETSTVSTNTLTKADALNTSTAKYKPVIIRTTSCSNEVLTLVIFTEGKAGLFPFAFMHLSVNVGKGSHPHKVKVFGPGLERSGLKAHEPTHFTVDCTEAGEGDVSVGIKCEANVISDKEEDVDFDIIPNANDTITVKYIPPGAGRLTIKVLFTDQVRVQVGEDQEFAVGTRGAGGQGKLEVKITSPSGKSVPCVVEPQPGKGASLVKYIPKEEGAYVVEVVYDGNPVPGSPFSVEAMLPPDPSKVKAFGPGLKGGLVATPAEFSIDTKGAGTGGLGLTVEGPTEAKMECSDNGDGTCSVSYLPTEPGEYLINILFEDVHIPGSPFHADIQYPFDPTKVVASGSGLKRGKVGETSVLNVDCAKAGPGQLTLEAESDSGVKAKTEVLNNKDGTYTVTYVPLTAGMYTLLLKYGGKTVPNFPAKVNVDPAVDTSKVKVFGPGVAGEGVFREATTDFTVDARALTKVGGKHIKAHVKNPSGAATDCVISDNGDGTYNVEYTPFENGVHSVEVLYDETLVPKSPFQVGVAEGCDPSRVQAKGPGLEEALTDKPNKFSIVTRGAGIGGLGITIEGPSESKMSCKDNKDGSCNVEYTPYVPGLYDVNITYGGQHISGSPFKVPVKDVVDSSKVKISGPGVSSGVRAKIPQSFTVDCSKAGVAPLSVAVTGPKGTNIYMRLVHETTLPFFFLLGFFIYEFIYEFIYFSELSTGILQKQSFSRSSPMHWGLCPAGPGIGPTIGIGEEVGFAVNTKGAGKGKVSCIVVTPDGTEVEAEVIENVDGTFDIFYTAPKPGTYVIYVRFGGENIPRNGTYVPANSVNGTGYRPYDMVIPFTFRKGEITGEVHMPSGKTAQPEIIDNKDGTVTVKYAPTEAGLHEMHIKYNGTHIPGTDNKRKSQVKLGSAADFSLDINETDLSLLTASIKAPSGRDEPCLLKRQPNNHIGISFIPREVGEHLVSIKKNGRHVPNSPISIMVVQSEIGDASRVKVFGQGLVEGSTFEMADFVVDTREAGYGGLALSIEGPSKVDIQTEDMEDGTCGVSYCPTEPGTYIVSIRFAEEHVPGSPFSVKVSGEGRIRESITRRQKAASVASVGSVCDLNLKIPGMKVPHINSMKTSSARLSSFRSKTGVRAAGPGLEKAETGVPAEFNVWTREAGAGGLSIALEGPSRAEISFEERKDGSCGVSYVAQEPGDYEVSIKFNDEHIPDSPYLVPVYAPVDDARRLTVTSLQESGLKVNQPASFAVRLNGAKGHMDAKVHSPSGALEECVVSELEQDKYAIRFIPRENGIHVIDVKFNGTHIPGSPFQVRVGEPGQSGDAGLVTAYGPGLERGTTGNQAEFIINNTKAGPGSLGVTIEGPSKVKMECQECPEGFKVHYTPMAPGNYVITIKYGGPNHITGSPFKAKVTGDRASSVNSYSASPRAASDASKVLSRGPGLSKAFVGQKASFSVDCSKAGKNMLLVGVHGPLTPCEEILVKHMGNMQYNVSYVLKERGNYILAVKWGDEHIPGSPFQVTVP</sequence>
<feature type="repeat" description="Filamin" evidence="9">
    <location>
        <begin position="1"/>
        <end position="81"/>
    </location>
</feature>
<dbReference type="InterPro" id="IPR044801">
    <property type="entry name" value="Filamin"/>
</dbReference>
<evidence type="ECO:0000313" key="11">
    <source>
        <dbReference type="Proteomes" id="UP000694701"/>
    </source>
</evidence>
<dbReference type="FunFam" id="2.60.40.10:FF:000096">
    <property type="entry name" value="filamin-C isoform X2"/>
    <property type="match status" value="1"/>
</dbReference>
<keyword evidence="5" id="KW-0677">Repeat</keyword>
<evidence type="ECO:0000256" key="4">
    <source>
        <dbReference type="ARBA" id="ARBA00022553"/>
    </source>
</evidence>
<comment type="similarity">
    <text evidence="2">Belongs to the filamin family.</text>
</comment>
<dbReference type="FunFam" id="2.60.40.10:FF:000102">
    <property type="entry name" value="filamin-B isoform X2"/>
    <property type="match status" value="1"/>
</dbReference>
<feature type="repeat" description="Filamin" evidence="9">
    <location>
        <begin position="819"/>
        <end position="902"/>
    </location>
</feature>
<feature type="repeat" description="Filamin" evidence="9">
    <location>
        <begin position="330"/>
        <end position="422"/>
    </location>
</feature>
<dbReference type="Proteomes" id="UP000694701">
    <property type="component" value="Unplaced"/>
</dbReference>
<dbReference type="GO" id="GO:0005856">
    <property type="term" value="C:cytoskeleton"/>
    <property type="evidence" value="ECO:0007669"/>
    <property type="project" value="UniProtKB-SubCell"/>
</dbReference>
<dbReference type="FunFam" id="2.60.40.10:FF:000007">
    <property type="entry name" value="Filamin-B isoform C"/>
    <property type="match status" value="1"/>
</dbReference>
<feature type="repeat" description="Filamin" evidence="9">
    <location>
        <begin position="974"/>
        <end position="1060"/>
    </location>
</feature>
<dbReference type="PROSITE" id="PS50194">
    <property type="entry name" value="FILAMIN_REPEAT"/>
    <property type="match status" value="16"/>
</dbReference>
<dbReference type="Ensembl" id="ENSCCRT00020024961.1">
    <property type="protein sequence ID" value="ENSCCRP00020022736.1"/>
    <property type="gene ID" value="ENSCCRG00020009856.1"/>
</dbReference>
<evidence type="ECO:0000256" key="8">
    <source>
        <dbReference type="ARBA" id="ARBA00023212"/>
    </source>
</evidence>
<dbReference type="Gene3D" id="2.60.40.10">
    <property type="entry name" value="Immunoglobulins"/>
    <property type="match status" value="16"/>
</dbReference>